<dbReference type="Proteomes" id="UP001222027">
    <property type="component" value="Unassembled WGS sequence"/>
</dbReference>
<dbReference type="GO" id="GO:0006355">
    <property type="term" value="P:regulation of DNA-templated transcription"/>
    <property type="evidence" value="ECO:0007669"/>
    <property type="project" value="InterPro"/>
</dbReference>
<comment type="similarity">
    <text evidence="2">Belongs to the TALE/BELL homeobox family.</text>
</comment>
<dbReference type="CDD" id="cd00086">
    <property type="entry name" value="homeodomain"/>
    <property type="match status" value="1"/>
</dbReference>
<evidence type="ECO:0000256" key="6">
    <source>
        <dbReference type="ARBA" id="ARBA00023163"/>
    </source>
</evidence>
<evidence type="ECO:0000256" key="3">
    <source>
        <dbReference type="ARBA" id="ARBA00023015"/>
    </source>
</evidence>
<keyword evidence="3" id="KW-0805">Transcription regulation</keyword>
<dbReference type="Pfam" id="PF07526">
    <property type="entry name" value="POX"/>
    <property type="match status" value="1"/>
</dbReference>
<evidence type="ECO:0000313" key="11">
    <source>
        <dbReference type="Proteomes" id="UP001222027"/>
    </source>
</evidence>
<dbReference type="SMART" id="SM00389">
    <property type="entry name" value="HOX"/>
    <property type="match status" value="1"/>
</dbReference>
<comment type="caution">
    <text evidence="10">The sequence shown here is derived from an EMBL/GenBank/DDBJ whole genome shotgun (WGS) entry which is preliminary data.</text>
</comment>
<reference evidence="10 11" key="1">
    <citation type="submission" date="2022-12" db="EMBL/GenBank/DDBJ databases">
        <title>Chromosome-scale assembly of the Ensete ventricosum genome.</title>
        <authorList>
            <person name="Dussert Y."/>
            <person name="Stocks J."/>
            <person name="Wendawek A."/>
            <person name="Woldeyes F."/>
            <person name="Nichols R.A."/>
            <person name="Borrell J.S."/>
        </authorList>
    </citation>
    <scope>NUCLEOTIDE SEQUENCE [LARGE SCALE GENOMIC DNA]</scope>
    <source>
        <strain evidence="11">cv. Maze</strain>
        <tissue evidence="10">Seeds</tissue>
    </source>
</reference>
<dbReference type="PROSITE" id="PS50071">
    <property type="entry name" value="HOMEOBOX_2"/>
    <property type="match status" value="1"/>
</dbReference>
<sequence>MRRVLGSKKGGVACKLQPKGFFDPVGTGETKTNRVYWRSGASAFAQGSGRGQPMSMLLVTVVKRVIQSRAGLTSQRVLTADQSPLVQSGLPDHNSDRQILAGNPMVSTVQEEATDGMYLTKSGVVACSDVSFSRNIPQIGNDSVNGPVGNVGLREHLPEISLSAASVANLYSSTNYLAESIIKVGTAPTLDLPSEEMTVTDIHNSNNSSLSASPHCNFGTQHDLSLLVPKNGAMWNQNELLDHQVLLSKTFSVVRPSYHVTGSSQPGWNFYEYESNWNFNHPCGNTARAPGSELSLSLGSCQPSVTDAGNNGDQCSEVSCSAVTQVASADSVRPPTEFQACNHAIQNPVQDFRSGMMQRETIPCTEKPSFYQGCSLVQLSHVLLGSKYLQAVEEVLSEIATYAVEDLQRVDDSQDGKMSFSSSCSTVRELPISVSGELLLSFGDTEPLASMDSQKFQEANRKKTELLSMLQLVDHGYNRCLDQIQNVITSFICISQSGTSGTHARFVHHTISALYKSLRKRITSQILFISQQPSTEPMKEKERSFESSLLQKQWALQQLRKSDHQSWRPQRGLPEKSVSVLRAWMFENFLHPYPKDNDKHVLAIKSGLTRSQVSNWFINARVRLWKPMIEEMYAELNKKQ</sequence>
<dbReference type="GO" id="GO:0003677">
    <property type="term" value="F:DNA binding"/>
    <property type="evidence" value="ECO:0007669"/>
    <property type="project" value="UniProtKB-UniRule"/>
</dbReference>
<dbReference type="InterPro" id="IPR001356">
    <property type="entry name" value="HD"/>
</dbReference>
<keyword evidence="11" id="KW-1185">Reference proteome</keyword>
<dbReference type="Pfam" id="PF05920">
    <property type="entry name" value="Homeobox_KN"/>
    <property type="match status" value="1"/>
</dbReference>
<keyword evidence="5 8" id="KW-0371">Homeobox</keyword>
<dbReference type="Gene3D" id="1.10.10.60">
    <property type="entry name" value="Homeodomain-like"/>
    <property type="match status" value="1"/>
</dbReference>
<feature type="domain" description="Homeobox" evidence="9">
    <location>
        <begin position="564"/>
        <end position="627"/>
    </location>
</feature>
<keyword evidence="4 8" id="KW-0238">DNA-binding</keyword>
<protein>
    <recommendedName>
        <fullName evidence="9">Homeobox domain-containing protein</fullName>
    </recommendedName>
</protein>
<dbReference type="GO" id="GO:0005634">
    <property type="term" value="C:nucleus"/>
    <property type="evidence" value="ECO:0007669"/>
    <property type="project" value="UniProtKB-SubCell"/>
</dbReference>
<evidence type="ECO:0000256" key="5">
    <source>
        <dbReference type="ARBA" id="ARBA00023155"/>
    </source>
</evidence>
<organism evidence="10 11">
    <name type="scientific">Ensete ventricosum</name>
    <name type="common">Abyssinian banana</name>
    <name type="synonym">Musa ensete</name>
    <dbReference type="NCBI Taxonomy" id="4639"/>
    <lineage>
        <taxon>Eukaryota</taxon>
        <taxon>Viridiplantae</taxon>
        <taxon>Streptophyta</taxon>
        <taxon>Embryophyta</taxon>
        <taxon>Tracheophyta</taxon>
        <taxon>Spermatophyta</taxon>
        <taxon>Magnoliopsida</taxon>
        <taxon>Liliopsida</taxon>
        <taxon>Zingiberales</taxon>
        <taxon>Musaceae</taxon>
        <taxon>Ensete</taxon>
    </lineage>
</organism>
<comment type="subcellular location">
    <subcellularLocation>
        <location evidence="1 8">Nucleus</location>
    </subcellularLocation>
</comment>
<name>A0AAV8PTS2_ENSVE</name>
<evidence type="ECO:0000256" key="1">
    <source>
        <dbReference type="ARBA" id="ARBA00004123"/>
    </source>
</evidence>
<dbReference type="InterPro" id="IPR008422">
    <property type="entry name" value="KN_HD"/>
</dbReference>
<dbReference type="InterPro" id="IPR006563">
    <property type="entry name" value="POX_dom"/>
</dbReference>
<gene>
    <name evidence="10" type="ORF">OPV22_030864</name>
</gene>
<keyword evidence="7 8" id="KW-0539">Nucleus</keyword>
<accession>A0AAV8PTS2</accession>
<evidence type="ECO:0000256" key="8">
    <source>
        <dbReference type="PROSITE-ProRule" id="PRU00108"/>
    </source>
</evidence>
<dbReference type="EMBL" id="JAQQAF010000009">
    <property type="protein sequence ID" value="KAJ8457938.1"/>
    <property type="molecule type" value="Genomic_DNA"/>
</dbReference>
<keyword evidence="6" id="KW-0804">Transcription</keyword>
<feature type="DNA-binding region" description="Homeobox" evidence="8">
    <location>
        <begin position="566"/>
        <end position="628"/>
    </location>
</feature>
<proteinExistence type="inferred from homology"/>
<evidence type="ECO:0000313" key="10">
    <source>
        <dbReference type="EMBL" id="KAJ8457938.1"/>
    </source>
</evidence>
<dbReference type="SMART" id="SM00574">
    <property type="entry name" value="POX"/>
    <property type="match status" value="1"/>
</dbReference>
<dbReference type="InterPro" id="IPR050224">
    <property type="entry name" value="TALE_homeobox"/>
</dbReference>
<dbReference type="AlphaFoldDB" id="A0AAV8PTS2"/>
<evidence type="ECO:0000256" key="4">
    <source>
        <dbReference type="ARBA" id="ARBA00023125"/>
    </source>
</evidence>
<dbReference type="PANTHER" id="PTHR11850">
    <property type="entry name" value="HOMEOBOX PROTEIN TRANSCRIPTION FACTORS"/>
    <property type="match status" value="1"/>
</dbReference>
<dbReference type="InterPro" id="IPR009057">
    <property type="entry name" value="Homeodomain-like_sf"/>
</dbReference>
<evidence type="ECO:0000256" key="2">
    <source>
        <dbReference type="ARBA" id="ARBA00006454"/>
    </source>
</evidence>
<evidence type="ECO:0000259" key="9">
    <source>
        <dbReference type="PROSITE" id="PS50071"/>
    </source>
</evidence>
<dbReference type="SUPFAM" id="SSF46689">
    <property type="entry name" value="Homeodomain-like"/>
    <property type="match status" value="1"/>
</dbReference>
<evidence type="ECO:0000256" key="7">
    <source>
        <dbReference type="ARBA" id="ARBA00023242"/>
    </source>
</evidence>